<dbReference type="AlphaFoldDB" id="A0AA35R6N2"/>
<dbReference type="EMBL" id="CASHTH010000600">
    <property type="protein sequence ID" value="CAI8005347.1"/>
    <property type="molecule type" value="Genomic_DNA"/>
</dbReference>
<evidence type="ECO:0000313" key="2">
    <source>
        <dbReference type="Proteomes" id="UP001174909"/>
    </source>
</evidence>
<gene>
    <name evidence="1" type="ORF">GBAR_LOCUS4173</name>
</gene>
<keyword evidence="2" id="KW-1185">Reference proteome</keyword>
<accession>A0AA35R6N2</accession>
<protein>
    <submittedName>
        <fullName evidence="1">Uncharacterized protein</fullName>
    </submittedName>
</protein>
<reference evidence="1" key="1">
    <citation type="submission" date="2023-03" db="EMBL/GenBank/DDBJ databases">
        <authorList>
            <person name="Steffen K."/>
            <person name="Cardenas P."/>
        </authorList>
    </citation>
    <scope>NUCLEOTIDE SEQUENCE</scope>
</reference>
<comment type="caution">
    <text evidence="1">The sequence shown here is derived from an EMBL/GenBank/DDBJ whole genome shotgun (WGS) entry which is preliminary data.</text>
</comment>
<name>A0AA35R6N2_GEOBA</name>
<organism evidence="1 2">
    <name type="scientific">Geodia barretti</name>
    <name type="common">Barrett's horny sponge</name>
    <dbReference type="NCBI Taxonomy" id="519541"/>
    <lineage>
        <taxon>Eukaryota</taxon>
        <taxon>Metazoa</taxon>
        <taxon>Porifera</taxon>
        <taxon>Demospongiae</taxon>
        <taxon>Heteroscleromorpha</taxon>
        <taxon>Tetractinellida</taxon>
        <taxon>Astrophorina</taxon>
        <taxon>Geodiidae</taxon>
        <taxon>Geodia</taxon>
    </lineage>
</organism>
<dbReference type="Proteomes" id="UP001174909">
    <property type="component" value="Unassembled WGS sequence"/>
</dbReference>
<evidence type="ECO:0000313" key="1">
    <source>
        <dbReference type="EMBL" id="CAI8005347.1"/>
    </source>
</evidence>
<proteinExistence type="predicted"/>
<sequence length="107" mass="12086">MYLLRRIFKAKPGEARRVASLLQKQAQIYHEAGQRSEFKVYFNGATVPGKRDVVVLEWTDEALMSPMRGGHSLPAAALEIGAQIRPLVEGNRIEFMELMTPDKMLDV</sequence>